<keyword evidence="7" id="KW-0998">Cell outer membrane</keyword>
<dbReference type="InterPro" id="IPR051906">
    <property type="entry name" value="TolC-like"/>
</dbReference>
<gene>
    <name evidence="9" type="ORF">SAMN05444277_105106</name>
</gene>
<evidence type="ECO:0000256" key="2">
    <source>
        <dbReference type="ARBA" id="ARBA00007613"/>
    </source>
</evidence>
<dbReference type="STRING" id="1465490.SAMN05444277_105106"/>
<dbReference type="SUPFAM" id="SSF56954">
    <property type="entry name" value="Outer membrane efflux proteins (OEP)"/>
    <property type="match status" value="1"/>
</dbReference>
<protein>
    <submittedName>
        <fullName evidence="9">Outer membrane protein TolC</fullName>
    </submittedName>
</protein>
<dbReference type="GO" id="GO:0009279">
    <property type="term" value="C:cell outer membrane"/>
    <property type="evidence" value="ECO:0007669"/>
    <property type="project" value="UniProtKB-SubCell"/>
</dbReference>
<comment type="subcellular location">
    <subcellularLocation>
        <location evidence="1">Cell outer membrane</location>
    </subcellularLocation>
</comment>
<comment type="similarity">
    <text evidence="2">Belongs to the outer membrane factor (OMF) (TC 1.B.17) family.</text>
</comment>
<dbReference type="RefSeq" id="WP_090657863.1">
    <property type="nucleotide sequence ID" value="NZ_FOXQ01000005.1"/>
</dbReference>
<dbReference type="EMBL" id="FOXQ01000005">
    <property type="protein sequence ID" value="SFQ09195.1"/>
    <property type="molecule type" value="Genomic_DNA"/>
</dbReference>
<keyword evidence="5" id="KW-0812">Transmembrane</keyword>
<evidence type="ECO:0000313" key="10">
    <source>
        <dbReference type="Proteomes" id="UP000199031"/>
    </source>
</evidence>
<dbReference type="AlphaFoldDB" id="A0A1I5VNW7"/>
<dbReference type="Proteomes" id="UP000199031">
    <property type="component" value="Unassembled WGS sequence"/>
</dbReference>
<dbReference type="Gene3D" id="1.20.1600.10">
    <property type="entry name" value="Outer membrane efflux proteins (OEP)"/>
    <property type="match status" value="1"/>
</dbReference>
<sequence length="439" mass="50162">MSKQPVIILLALYFFVNPAQAQQTQDSTLTAATLNECVQYALAHQPRIQQSLLDEQIVDANIKTKLSEWYPQLNLDYSLQHYFKTPVSVINGTPVSTAAKNFSTAYFSATQNIFNRDVLLASQTAKNVRTEASQLTTNNKIYLSLNVSKAFYDVLLSQQQIDLVDQDITRLSRSVRDAYNQYKAGVVDKTDYKRAQILLNNAQAQKKQYAEAVKSKFSVLKLLMGYPQNGSFSLVYDSVQLRNEIFLDTLQQVNYETRIEYQILKTEQSLLQANLKYYKWGFIPNISAFGNYNFYYANNELSKLYKNDFPSSYVGISLGFPIFQGFKRTSQVRSAQLTLDRLQYNFQSLRDSIQSEYTQALAAYKSVLNDYNVQRENLDLANDVYNTINLQYKAGVKTYLEVIVAESDLRAAQVNYLNALYEVLSSKLDVQKALGILTY</sequence>
<evidence type="ECO:0000256" key="1">
    <source>
        <dbReference type="ARBA" id="ARBA00004442"/>
    </source>
</evidence>
<evidence type="ECO:0000256" key="8">
    <source>
        <dbReference type="SAM" id="SignalP"/>
    </source>
</evidence>
<keyword evidence="10" id="KW-1185">Reference proteome</keyword>
<dbReference type="GO" id="GO:0015562">
    <property type="term" value="F:efflux transmembrane transporter activity"/>
    <property type="evidence" value="ECO:0007669"/>
    <property type="project" value="InterPro"/>
</dbReference>
<dbReference type="Pfam" id="PF02321">
    <property type="entry name" value="OEP"/>
    <property type="match status" value="2"/>
</dbReference>
<feature type="signal peptide" evidence="8">
    <location>
        <begin position="1"/>
        <end position="21"/>
    </location>
</feature>
<dbReference type="InterPro" id="IPR003423">
    <property type="entry name" value="OMP_efflux"/>
</dbReference>
<name>A0A1I5VNW7_9BACT</name>
<feature type="chain" id="PRO_5011722639" evidence="8">
    <location>
        <begin position="22"/>
        <end position="439"/>
    </location>
</feature>
<evidence type="ECO:0000313" key="9">
    <source>
        <dbReference type="EMBL" id="SFQ09195.1"/>
    </source>
</evidence>
<accession>A0A1I5VNW7</accession>
<dbReference type="OrthoDB" id="367883at2"/>
<keyword evidence="3" id="KW-0813">Transport</keyword>
<evidence type="ECO:0000256" key="4">
    <source>
        <dbReference type="ARBA" id="ARBA00022452"/>
    </source>
</evidence>
<keyword evidence="8" id="KW-0732">Signal</keyword>
<dbReference type="GO" id="GO:1990281">
    <property type="term" value="C:efflux pump complex"/>
    <property type="evidence" value="ECO:0007669"/>
    <property type="project" value="TreeGrafter"/>
</dbReference>
<proteinExistence type="inferred from homology"/>
<dbReference type="GO" id="GO:0015288">
    <property type="term" value="F:porin activity"/>
    <property type="evidence" value="ECO:0007669"/>
    <property type="project" value="TreeGrafter"/>
</dbReference>
<evidence type="ECO:0000256" key="3">
    <source>
        <dbReference type="ARBA" id="ARBA00022448"/>
    </source>
</evidence>
<dbReference type="PANTHER" id="PTHR30026:SF20">
    <property type="entry name" value="OUTER MEMBRANE PROTEIN TOLC"/>
    <property type="match status" value="1"/>
</dbReference>
<evidence type="ECO:0000256" key="6">
    <source>
        <dbReference type="ARBA" id="ARBA00023136"/>
    </source>
</evidence>
<organism evidence="9 10">
    <name type="scientific">Parafilimonas terrae</name>
    <dbReference type="NCBI Taxonomy" id="1465490"/>
    <lineage>
        <taxon>Bacteria</taxon>
        <taxon>Pseudomonadati</taxon>
        <taxon>Bacteroidota</taxon>
        <taxon>Chitinophagia</taxon>
        <taxon>Chitinophagales</taxon>
        <taxon>Chitinophagaceae</taxon>
        <taxon>Parafilimonas</taxon>
    </lineage>
</organism>
<keyword evidence="6" id="KW-0472">Membrane</keyword>
<evidence type="ECO:0000256" key="5">
    <source>
        <dbReference type="ARBA" id="ARBA00022692"/>
    </source>
</evidence>
<keyword evidence="4" id="KW-1134">Transmembrane beta strand</keyword>
<dbReference type="PANTHER" id="PTHR30026">
    <property type="entry name" value="OUTER MEMBRANE PROTEIN TOLC"/>
    <property type="match status" value="1"/>
</dbReference>
<evidence type="ECO:0000256" key="7">
    <source>
        <dbReference type="ARBA" id="ARBA00023237"/>
    </source>
</evidence>
<reference evidence="9 10" key="1">
    <citation type="submission" date="2016-10" db="EMBL/GenBank/DDBJ databases">
        <authorList>
            <person name="de Groot N.N."/>
        </authorList>
    </citation>
    <scope>NUCLEOTIDE SEQUENCE [LARGE SCALE GENOMIC DNA]</scope>
    <source>
        <strain evidence="9 10">DSM 28286</strain>
    </source>
</reference>